<name>A0AAX2DSL1_LISIV</name>
<dbReference type="Proteomes" id="UP000183610">
    <property type="component" value="Unassembled WGS sequence"/>
</dbReference>
<evidence type="ECO:0000313" key="1">
    <source>
        <dbReference type="EMBL" id="SDX25788.1"/>
    </source>
</evidence>
<dbReference type="PIRSF" id="PIRSF031551">
    <property type="entry name" value="DUF1706"/>
    <property type="match status" value="1"/>
</dbReference>
<dbReference type="EMBL" id="FNMX01000014">
    <property type="protein sequence ID" value="SDX25788.1"/>
    <property type="molecule type" value="Genomic_DNA"/>
</dbReference>
<proteinExistence type="predicted"/>
<dbReference type="PANTHER" id="PTHR40658:SF4">
    <property type="entry name" value="HYPOTHETICAL CYTOSOLIC PROTEIN"/>
    <property type="match status" value="1"/>
</dbReference>
<organism evidence="1 2">
    <name type="scientific">Listeria ivanovii</name>
    <dbReference type="NCBI Taxonomy" id="1638"/>
    <lineage>
        <taxon>Bacteria</taxon>
        <taxon>Bacillati</taxon>
        <taxon>Bacillota</taxon>
        <taxon>Bacilli</taxon>
        <taxon>Bacillales</taxon>
        <taxon>Listeriaceae</taxon>
        <taxon>Listeria</taxon>
    </lineage>
</organism>
<dbReference type="AlphaFoldDB" id="A0AAX2DSL1"/>
<dbReference type="PANTHER" id="PTHR40658">
    <property type="match status" value="1"/>
</dbReference>
<evidence type="ECO:0000313" key="2">
    <source>
        <dbReference type="Proteomes" id="UP000183610"/>
    </source>
</evidence>
<dbReference type="InterPro" id="IPR034660">
    <property type="entry name" value="DinB/YfiT-like"/>
</dbReference>
<sequence>MARPTNKTELMKLGAENYQKLNTLIDTIPAEKQMEPFPFEDRDKNIRDVVVHLHEWHRMMLEWYRIGMSGGKPVIPAEGYTWKMTPELNAAIWKKYQGTSLREARELLDETHQKEMQMIEGHSNEELFTKKYFKWTNTTSLGSYFISSTSSHYDWAIKKIKKFKKAAGI</sequence>
<dbReference type="Gene3D" id="1.20.120.450">
    <property type="entry name" value="dinb family like domain"/>
    <property type="match status" value="1"/>
</dbReference>
<dbReference type="InterPro" id="IPR012550">
    <property type="entry name" value="DUF1706"/>
</dbReference>
<dbReference type="Pfam" id="PF08020">
    <property type="entry name" value="DUF1706"/>
    <property type="match status" value="1"/>
</dbReference>
<evidence type="ECO:0008006" key="3">
    <source>
        <dbReference type="Google" id="ProtNLM"/>
    </source>
</evidence>
<dbReference type="RefSeq" id="WP_003720744.1">
    <property type="nucleotide sequence ID" value="NZ_FNMX01000014.1"/>
</dbReference>
<gene>
    <name evidence="1" type="ORF">SAMN05421782_11470</name>
</gene>
<accession>A0AAX2DSL1</accession>
<reference evidence="1 2" key="1">
    <citation type="submission" date="2016-10" db="EMBL/GenBank/DDBJ databases">
        <authorList>
            <person name="Varghese N."/>
            <person name="Submissions S."/>
        </authorList>
    </citation>
    <scope>NUCLEOTIDE SEQUENCE [LARGE SCALE GENOMIC DNA]</scope>
    <source>
        <strain evidence="1 2">ATCC 49954</strain>
    </source>
</reference>
<comment type="caution">
    <text evidence="1">The sequence shown here is derived from an EMBL/GenBank/DDBJ whole genome shotgun (WGS) entry which is preliminary data.</text>
</comment>
<dbReference type="SUPFAM" id="SSF109854">
    <property type="entry name" value="DinB/YfiT-like putative metalloenzymes"/>
    <property type="match status" value="1"/>
</dbReference>
<protein>
    <recommendedName>
        <fullName evidence="3">ClbS/DfsB family four-helix bundle protein</fullName>
    </recommendedName>
</protein>